<evidence type="ECO:0000256" key="3">
    <source>
        <dbReference type="SAM" id="MobiDB-lite"/>
    </source>
</evidence>
<dbReference type="Proteomes" id="UP000265520">
    <property type="component" value="Unassembled WGS sequence"/>
</dbReference>
<feature type="compositionally biased region" description="Basic residues" evidence="3">
    <location>
        <begin position="1"/>
        <end position="10"/>
    </location>
</feature>
<organism evidence="4 5">
    <name type="scientific">Trifolium medium</name>
    <dbReference type="NCBI Taxonomy" id="97028"/>
    <lineage>
        <taxon>Eukaryota</taxon>
        <taxon>Viridiplantae</taxon>
        <taxon>Streptophyta</taxon>
        <taxon>Embryophyta</taxon>
        <taxon>Tracheophyta</taxon>
        <taxon>Spermatophyta</taxon>
        <taxon>Magnoliopsida</taxon>
        <taxon>eudicotyledons</taxon>
        <taxon>Gunneridae</taxon>
        <taxon>Pentapetalae</taxon>
        <taxon>rosids</taxon>
        <taxon>fabids</taxon>
        <taxon>Fabales</taxon>
        <taxon>Fabaceae</taxon>
        <taxon>Papilionoideae</taxon>
        <taxon>50 kb inversion clade</taxon>
        <taxon>NPAAA clade</taxon>
        <taxon>Hologalegina</taxon>
        <taxon>IRL clade</taxon>
        <taxon>Trifolieae</taxon>
        <taxon>Trifolium</taxon>
    </lineage>
</organism>
<reference evidence="4 5" key="1">
    <citation type="journal article" date="2018" name="Front. Plant Sci.">
        <title>Red Clover (Trifolium pratense) and Zigzag Clover (T. medium) - A Picture of Genomic Similarities and Differences.</title>
        <authorList>
            <person name="Dluhosova J."/>
            <person name="Istvanek J."/>
            <person name="Nedelnik J."/>
            <person name="Repkova J."/>
        </authorList>
    </citation>
    <scope>NUCLEOTIDE SEQUENCE [LARGE SCALE GENOMIC DNA]</scope>
    <source>
        <strain evidence="5">cv. 10/8</strain>
        <tissue evidence="4">Leaf</tissue>
    </source>
</reference>
<dbReference type="GO" id="GO:0030527">
    <property type="term" value="F:structural constituent of chromatin"/>
    <property type="evidence" value="ECO:0007669"/>
    <property type="project" value="InterPro"/>
</dbReference>
<dbReference type="Gene3D" id="1.10.20.10">
    <property type="entry name" value="Histone, subunit A"/>
    <property type="match status" value="1"/>
</dbReference>
<dbReference type="GO" id="GO:0000786">
    <property type="term" value="C:nucleosome"/>
    <property type="evidence" value="ECO:0007669"/>
    <property type="project" value="InterPro"/>
</dbReference>
<dbReference type="AlphaFoldDB" id="A0A392PVZ8"/>
<keyword evidence="5" id="KW-1185">Reference proteome</keyword>
<dbReference type="EMBL" id="LXQA010098310">
    <property type="protein sequence ID" value="MCI15857.1"/>
    <property type="molecule type" value="Genomic_DNA"/>
</dbReference>
<name>A0A392PVZ8_9FABA</name>
<proteinExistence type="inferred from homology"/>
<evidence type="ECO:0000256" key="2">
    <source>
        <dbReference type="ARBA" id="ARBA00022990"/>
    </source>
</evidence>
<protein>
    <submittedName>
        <fullName evidence="4">Histone H3</fullName>
    </submittedName>
</protein>
<comment type="similarity">
    <text evidence="1">Belongs to the histone H3 family.</text>
</comment>
<dbReference type="GO" id="GO:0046982">
    <property type="term" value="F:protein heterodimerization activity"/>
    <property type="evidence" value="ECO:0007669"/>
    <property type="project" value="InterPro"/>
</dbReference>
<feature type="region of interest" description="Disordered" evidence="3">
    <location>
        <begin position="1"/>
        <end position="30"/>
    </location>
</feature>
<dbReference type="InterPro" id="IPR000164">
    <property type="entry name" value="Histone_H3/CENP-A"/>
</dbReference>
<keyword evidence="2" id="KW-0007">Acetylation</keyword>
<feature type="non-terminal residue" evidence="4">
    <location>
        <position position="52"/>
    </location>
</feature>
<accession>A0A392PVZ8</accession>
<dbReference type="GO" id="GO:0003677">
    <property type="term" value="F:DNA binding"/>
    <property type="evidence" value="ECO:0007669"/>
    <property type="project" value="InterPro"/>
</dbReference>
<dbReference type="InterPro" id="IPR009072">
    <property type="entry name" value="Histone-fold"/>
</dbReference>
<evidence type="ECO:0000313" key="5">
    <source>
        <dbReference type="Proteomes" id="UP000265520"/>
    </source>
</evidence>
<sequence length="52" mass="5902">MARVKQKPRPSTRTPNEAQGTKKRRSKPGTVALREIRKFQKAVNLLIPCAPF</sequence>
<comment type="caution">
    <text evidence="4">The sequence shown here is derived from an EMBL/GenBank/DDBJ whole genome shotgun (WGS) entry which is preliminary data.</text>
</comment>
<dbReference type="PANTHER" id="PTHR45810">
    <property type="entry name" value="HISTONE H3.2"/>
    <property type="match status" value="1"/>
</dbReference>
<dbReference type="SUPFAM" id="SSF47113">
    <property type="entry name" value="Histone-fold"/>
    <property type="match status" value="1"/>
</dbReference>
<evidence type="ECO:0000256" key="1">
    <source>
        <dbReference type="ARBA" id="ARBA00010343"/>
    </source>
</evidence>
<evidence type="ECO:0000313" key="4">
    <source>
        <dbReference type="EMBL" id="MCI15857.1"/>
    </source>
</evidence>